<dbReference type="NCBIfam" id="TIGR00705">
    <property type="entry name" value="SppA_67K"/>
    <property type="match status" value="1"/>
</dbReference>
<dbReference type="AlphaFoldDB" id="A0A2N0VKS8"/>
<dbReference type="Gene3D" id="3.90.226.10">
    <property type="entry name" value="2-enoyl-CoA Hydratase, Chain A, domain 1"/>
    <property type="match status" value="2"/>
</dbReference>
<evidence type="ECO:0000256" key="1">
    <source>
        <dbReference type="ARBA" id="ARBA00004370"/>
    </source>
</evidence>
<dbReference type="InterPro" id="IPR002142">
    <property type="entry name" value="Peptidase_S49"/>
</dbReference>
<dbReference type="Gene3D" id="3.40.1750.10">
    <property type="entry name" value="peptide peptidase (sppa) like domain"/>
    <property type="match status" value="1"/>
</dbReference>
<keyword evidence="10" id="KW-1185">Reference proteome</keyword>
<dbReference type="GO" id="GO:0006465">
    <property type="term" value="P:signal peptide processing"/>
    <property type="evidence" value="ECO:0007669"/>
    <property type="project" value="InterPro"/>
</dbReference>
<evidence type="ECO:0000256" key="3">
    <source>
        <dbReference type="ARBA" id="ARBA00022670"/>
    </source>
</evidence>
<dbReference type="Pfam" id="PF01343">
    <property type="entry name" value="Peptidase_S49"/>
    <property type="match status" value="2"/>
</dbReference>
<dbReference type="SUPFAM" id="SSF52096">
    <property type="entry name" value="ClpP/crotonase"/>
    <property type="match status" value="2"/>
</dbReference>
<evidence type="ECO:0000259" key="8">
    <source>
        <dbReference type="Pfam" id="PF01343"/>
    </source>
</evidence>
<evidence type="ECO:0000256" key="7">
    <source>
        <dbReference type="PIRSR" id="PIRSR001217-1"/>
    </source>
</evidence>
<keyword evidence="3" id="KW-0645">Protease</keyword>
<dbReference type="OrthoDB" id="9764363at2"/>
<dbReference type="InterPro" id="IPR004634">
    <property type="entry name" value="Pept_S49_pIV"/>
</dbReference>
<dbReference type="InterPro" id="IPR047272">
    <property type="entry name" value="S49_SppA_C"/>
</dbReference>
<evidence type="ECO:0000256" key="6">
    <source>
        <dbReference type="ARBA" id="ARBA00023136"/>
    </source>
</evidence>
<comment type="caution">
    <text evidence="9">The sequence shown here is derived from an EMBL/GenBank/DDBJ whole genome shotgun (WGS) entry which is preliminary data.</text>
</comment>
<keyword evidence="6" id="KW-0472">Membrane</keyword>
<dbReference type="RefSeq" id="WP_101072049.1">
    <property type="nucleotide sequence ID" value="NZ_PISP01000001.1"/>
</dbReference>
<evidence type="ECO:0000313" key="10">
    <source>
        <dbReference type="Proteomes" id="UP000233398"/>
    </source>
</evidence>
<feature type="active site" description="Proton donor/acceptor" evidence="7">
    <location>
        <position position="190"/>
    </location>
</feature>
<keyword evidence="5" id="KW-0720">Serine protease</keyword>
<dbReference type="PIRSF" id="PIRSF001217">
    <property type="entry name" value="Protease_4_SppA"/>
    <property type="match status" value="1"/>
</dbReference>
<dbReference type="NCBIfam" id="TIGR00706">
    <property type="entry name" value="SppA_dom"/>
    <property type="match status" value="1"/>
</dbReference>
<dbReference type="InterPro" id="IPR004635">
    <property type="entry name" value="Pept_S49_SppA"/>
</dbReference>
<dbReference type="EMBL" id="PISP01000001">
    <property type="protein sequence ID" value="PKD44761.1"/>
    <property type="molecule type" value="Genomic_DNA"/>
</dbReference>
<sequence>MQFFKTFLASILGTILGVLILVLILFATLVSSSSEPEPYIRSNTVLTMNISGDIPTRVSDDPIEELFNPGATHRMSLQNLKSNLDKAAADDNIQAVWVKTNQVLASWANLETAYRYFEEFKESGKPIYFSTDDIGMNEKSYYLASLADSIFTPPVTNFEFDGFVAQFTFYSDMLDKIGIEPEIFRVGKYKSAVEPYINESSSPESREQTREILGTATNTFVEAVAKRTGKSNEEVDELLNSAPIERVEFAIENGLIDAYAYVDEVEEIIKERLEVDEDTELQTVGFSRYSRVTANSAGLDLPDTSDRIAVIYSSGIILPDLGDSPFGSAGITPKKFKNQLDSAVEDDNVKAIVVHIDSPGGSATSSDLLWHYIKQATEKKPVIASMGTVAASGGYYMAMGADTVLAGENTITGSIGIFNLLFNAEELVSDKIGIDYETLKTHEYADLLNLTRPFTPAERRIIQQNVESGYETFLQRVAEARGMTRDETHEVAQGRVYTGVAALNAGLIDEVGDLDRAIEVAAEMAEIDTYRIDTYPKKEDIFEALFSSSNAKIQSMMTSWVPNNLLEEARTVQFYMNQPNGQNWMLLPIQFEVN</sequence>
<accession>A0A2N0VKS8</accession>
<feature type="active site" description="Nucleophile" evidence="7">
    <location>
        <position position="392"/>
    </location>
</feature>
<comment type="similarity">
    <text evidence="2">Belongs to the peptidase S49 family.</text>
</comment>
<evidence type="ECO:0000256" key="4">
    <source>
        <dbReference type="ARBA" id="ARBA00022801"/>
    </source>
</evidence>
<dbReference type="CDD" id="cd07018">
    <property type="entry name" value="S49_SppA_67K_type"/>
    <property type="match status" value="1"/>
</dbReference>
<dbReference type="GO" id="GO:0016020">
    <property type="term" value="C:membrane"/>
    <property type="evidence" value="ECO:0007669"/>
    <property type="project" value="UniProtKB-SubCell"/>
</dbReference>
<dbReference type="PANTHER" id="PTHR33209">
    <property type="entry name" value="PROTEASE 4"/>
    <property type="match status" value="1"/>
</dbReference>
<name>A0A2N0VKS8_9BACT</name>
<comment type="subcellular location">
    <subcellularLocation>
        <location evidence="1">Membrane</location>
    </subcellularLocation>
</comment>
<evidence type="ECO:0000313" key="9">
    <source>
        <dbReference type="EMBL" id="PKD44761.1"/>
    </source>
</evidence>
<proteinExistence type="inferred from homology"/>
<evidence type="ECO:0000256" key="5">
    <source>
        <dbReference type="ARBA" id="ARBA00022825"/>
    </source>
</evidence>
<evidence type="ECO:0000256" key="2">
    <source>
        <dbReference type="ARBA" id="ARBA00008683"/>
    </source>
</evidence>
<protein>
    <submittedName>
        <fullName evidence="9">Signal peptide peptidase SppA</fullName>
    </submittedName>
</protein>
<dbReference type="GO" id="GO:0008236">
    <property type="term" value="F:serine-type peptidase activity"/>
    <property type="evidence" value="ECO:0007669"/>
    <property type="project" value="UniProtKB-KW"/>
</dbReference>
<organism evidence="9 10">
    <name type="scientific">Rhodohalobacter barkolensis</name>
    <dbReference type="NCBI Taxonomy" id="2053187"/>
    <lineage>
        <taxon>Bacteria</taxon>
        <taxon>Pseudomonadati</taxon>
        <taxon>Balneolota</taxon>
        <taxon>Balneolia</taxon>
        <taxon>Balneolales</taxon>
        <taxon>Balneolaceae</taxon>
        <taxon>Rhodohalobacter</taxon>
    </lineage>
</organism>
<dbReference type="CDD" id="cd07023">
    <property type="entry name" value="S49_Sppa_N_C"/>
    <property type="match status" value="1"/>
</dbReference>
<feature type="domain" description="Peptidase S49" evidence="8">
    <location>
        <begin position="120"/>
        <end position="275"/>
    </location>
</feature>
<dbReference type="InterPro" id="IPR029045">
    <property type="entry name" value="ClpP/crotonase-like_dom_sf"/>
</dbReference>
<gene>
    <name evidence="9" type="primary">sppA</name>
    <name evidence="9" type="ORF">CWD77_04670</name>
</gene>
<reference evidence="9 10" key="1">
    <citation type="submission" date="2017-11" db="EMBL/GenBank/DDBJ databases">
        <title>Rhodohalobacter 15182 sp. nov., isolated from a salt lake.</title>
        <authorList>
            <person name="Han S."/>
        </authorList>
    </citation>
    <scope>NUCLEOTIDE SEQUENCE [LARGE SCALE GENOMIC DNA]</scope>
    <source>
        <strain evidence="9 10">15182</strain>
    </source>
</reference>
<keyword evidence="4" id="KW-0378">Hydrolase</keyword>
<dbReference type="PANTHER" id="PTHR33209:SF1">
    <property type="entry name" value="PEPTIDASE S49 DOMAIN-CONTAINING PROTEIN"/>
    <property type="match status" value="1"/>
</dbReference>
<dbReference type="Proteomes" id="UP000233398">
    <property type="component" value="Unassembled WGS sequence"/>
</dbReference>
<dbReference type="Gene3D" id="6.20.330.10">
    <property type="match status" value="1"/>
</dbReference>
<feature type="domain" description="Peptidase S49" evidence="8">
    <location>
        <begin position="376"/>
        <end position="527"/>
    </location>
</feature>
<dbReference type="InterPro" id="IPR047217">
    <property type="entry name" value="S49_SppA_67K_type_N"/>
</dbReference>